<dbReference type="STRING" id="1423730.FC75_GL002385"/>
<dbReference type="Proteomes" id="UP000050865">
    <property type="component" value="Unassembled WGS sequence"/>
</dbReference>
<dbReference type="PATRIC" id="fig|1423730.4.peg.2479"/>
<evidence type="ECO:0000313" key="1">
    <source>
        <dbReference type="EMBL" id="KRN25702.1"/>
    </source>
</evidence>
<evidence type="ECO:0000313" key="2">
    <source>
        <dbReference type="Proteomes" id="UP000050865"/>
    </source>
</evidence>
<comment type="caution">
    <text evidence="1">The sequence shown here is derived from an EMBL/GenBank/DDBJ whole genome shotgun (WGS) entry which is preliminary data.</text>
</comment>
<proteinExistence type="predicted"/>
<keyword evidence="2" id="KW-1185">Reference proteome</keyword>
<protein>
    <submittedName>
        <fullName evidence="1">Uncharacterized protein</fullName>
    </submittedName>
</protein>
<sequence length="69" mass="7350">MATPYGDNDAFLNIGETALGSRYGATVAHNPALFALGCGPSCRIIPMRRQRSVGTLANLLLWSITGEEI</sequence>
<reference evidence="1 2" key="1">
    <citation type="journal article" date="2015" name="Genome Announc.">
        <title>Expanding the biotechnology potential of lactobacilli through comparative genomics of 213 strains and associated genera.</title>
        <authorList>
            <person name="Sun Z."/>
            <person name="Harris H.M."/>
            <person name="McCann A."/>
            <person name="Guo C."/>
            <person name="Argimon S."/>
            <person name="Zhang W."/>
            <person name="Yang X."/>
            <person name="Jeffery I.B."/>
            <person name="Cooney J.C."/>
            <person name="Kagawa T.F."/>
            <person name="Liu W."/>
            <person name="Song Y."/>
            <person name="Salvetti E."/>
            <person name="Wrobel A."/>
            <person name="Rasinkangas P."/>
            <person name="Parkhill J."/>
            <person name="Rea M.C."/>
            <person name="O'Sullivan O."/>
            <person name="Ritari J."/>
            <person name="Douillard F.P."/>
            <person name="Paul Ross R."/>
            <person name="Yang R."/>
            <person name="Briner A.E."/>
            <person name="Felis G.E."/>
            <person name="de Vos W.M."/>
            <person name="Barrangou R."/>
            <person name="Klaenhammer T.R."/>
            <person name="Caufield P.W."/>
            <person name="Cui Y."/>
            <person name="Zhang H."/>
            <person name="O'Toole P.W."/>
        </authorList>
    </citation>
    <scope>NUCLEOTIDE SEQUENCE [LARGE SCALE GENOMIC DNA]</scope>
    <source>
        <strain evidence="1 2">DSM 22697</strain>
    </source>
</reference>
<gene>
    <name evidence="1" type="ORF">FC75_GL002385</name>
</gene>
<dbReference type="EMBL" id="AYZJ01000005">
    <property type="protein sequence ID" value="KRN25702.1"/>
    <property type="molecule type" value="Genomic_DNA"/>
</dbReference>
<accession>A0A0R2FDU4</accession>
<dbReference type="AlphaFoldDB" id="A0A0R2FDU4"/>
<organism evidence="1 2">
    <name type="scientific">Lacticaseibacillus camelliae DSM 22697 = JCM 13995</name>
    <dbReference type="NCBI Taxonomy" id="1423730"/>
    <lineage>
        <taxon>Bacteria</taxon>
        <taxon>Bacillati</taxon>
        <taxon>Bacillota</taxon>
        <taxon>Bacilli</taxon>
        <taxon>Lactobacillales</taxon>
        <taxon>Lactobacillaceae</taxon>
        <taxon>Lacticaseibacillus</taxon>
    </lineage>
</organism>
<name>A0A0R2FDU4_9LACO</name>